<gene>
    <name evidence="6" type="ORF">PIB30_033124</name>
</gene>
<evidence type="ECO:0000256" key="2">
    <source>
        <dbReference type="ARBA" id="ARBA00022728"/>
    </source>
</evidence>
<evidence type="ECO:0000259" key="5">
    <source>
        <dbReference type="PROSITE" id="PS50102"/>
    </source>
</evidence>
<evidence type="ECO:0000256" key="1">
    <source>
        <dbReference type="ARBA" id="ARBA00022664"/>
    </source>
</evidence>
<organism evidence="6 7">
    <name type="scientific">Stylosanthes scabra</name>
    <dbReference type="NCBI Taxonomy" id="79078"/>
    <lineage>
        <taxon>Eukaryota</taxon>
        <taxon>Viridiplantae</taxon>
        <taxon>Streptophyta</taxon>
        <taxon>Embryophyta</taxon>
        <taxon>Tracheophyta</taxon>
        <taxon>Spermatophyta</taxon>
        <taxon>Magnoliopsida</taxon>
        <taxon>eudicotyledons</taxon>
        <taxon>Gunneridae</taxon>
        <taxon>Pentapetalae</taxon>
        <taxon>rosids</taxon>
        <taxon>fabids</taxon>
        <taxon>Fabales</taxon>
        <taxon>Fabaceae</taxon>
        <taxon>Papilionoideae</taxon>
        <taxon>50 kb inversion clade</taxon>
        <taxon>dalbergioids sensu lato</taxon>
        <taxon>Dalbergieae</taxon>
        <taxon>Pterocarpus clade</taxon>
        <taxon>Stylosanthes</taxon>
    </lineage>
</organism>
<dbReference type="InterPro" id="IPR035979">
    <property type="entry name" value="RBD_domain_sf"/>
</dbReference>
<reference evidence="6 7" key="1">
    <citation type="journal article" date="2023" name="Plants (Basel)">
        <title>Bridging the Gap: Combining Genomics and Transcriptomics Approaches to Understand Stylosanthes scabra, an Orphan Legume from the Brazilian Caatinga.</title>
        <authorList>
            <person name="Ferreira-Neto J.R.C."/>
            <person name="da Silva M.D."/>
            <person name="Binneck E."/>
            <person name="de Melo N.F."/>
            <person name="da Silva R.H."/>
            <person name="de Melo A.L.T.M."/>
            <person name="Pandolfi V."/>
            <person name="Bustamante F.O."/>
            <person name="Brasileiro-Vidal A.C."/>
            <person name="Benko-Iseppon A.M."/>
        </authorList>
    </citation>
    <scope>NUCLEOTIDE SEQUENCE [LARGE SCALE GENOMIC DNA]</scope>
    <source>
        <tissue evidence="6">Leaves</tissue>
    </source>
</reference>
<dbReference type="SMART" id="SM00360">
    <property type="entry name" value="RRM"/>
    <property type="match status" value="1"/>
</dbReference>
<keyword evidence="7" id="KW-1185">Reference proteome</keyword>
<dbReference type="CDD" id="cd00590">
    <property type="entry name" value="RRM_SF"/>
    <property type="match status" value="1"/>
</dbReference>
<dbReference type="InterPro" id="IPR050907">
    <property type="entry name" value="SRSF"/>
</dbReference>
<dbReference type="SUPFAM" id="SSF54928">
    <property type="entry name" value="RNA-binding domain, RBD"/>
    <property type="match status" value="1"/>
</dbReference>
<dbReference type="InterPro" id="IPR012677">
    <property type="entry name" value="Nucleotide-bd_a/b_plait_sf"/>
</dbReference>
<evidence type="ECO:0000313" key="7">
    <source>
        <dbReference type="Proteomes" id="UP001341840"/>
    </source>
</evidence>
<dbReference type="Pfam" id="PF00076">
    <property type="entry name" value="RRM_1"/>
    <property type="match status" value="1"/>
</dbReference>
<evidence type="ECO:0000256" key="3">
    <source>
        <dbReference type="ARBA" id="ARBA00023187"/>
    </source>
</evidence>
<accession>A0ABU6VBR8</accession>
<dbReference type="Proteomes" id="UP001341840">
    <property type="component" value="Unassembled WGS sequence"/>
</dbReference>
<keyword evidence="3" id="KW-0508">mRNA splicing</keyword>
<dbReference type="Gene3D" id="3.30.70.330">
    <property type="match status" value="1"/>
</dbReference>
<dbReference type="InterPro" id="IPR000504">
    <property type="entry name" value="RRM_dom"/>
</dbReference>
<protein>
    <recommendedName>
        <fullName evidence="5">RRM domain-containing protein</fullName>
    </recommendedName>
</protein>
<evidence type="ECO:0000313" key="6">
    <source>
        <dbReference type="EMBL" id="MED6170649.1"/>
    </source>
</evidence>
<name>A0ABU6VBR8_9FABA</name>
<dbReference type="PROSITE" id="PS50102">
    <property type="entry name" value="RRM"/>
    <property type="match status" value="1"/>
</dbReference>
<comment type="caution">
    <text evidence="6">The sequence shown here is derived from an EMBL/GenBank/DDBJ whole genome shotgun (WGS) entry which is preliminary data.</text>
</comment>
<sequence>MPEEVIRRRVGVGLHQAVGGYTIGGELMDQIGEQRAGNHTVFMDNLPEDVSKRSLYKVFGRYGFISDIYVSRRSRRNPKRTFAFIRFKSYGGALKSISNMNGTMWGGTKLFVTLSKSRREMKVSNGNTGRGNLLKLGPKIIKNG</sequence>
<keyword evidence="2" id="KW-0747">Spliceosome</keyword>
<feature type="domain" description="RRM" evidence="5">
    <location>
        <begin position="39"/>
        <end position="117"/>
    </location>
</feature>
<keyword evidence="4" id="KW-0694">RNA-binding</keyword>
<dbReference type="PANTHER" id="PTHR23147">
    <property type="entry name" value="SERINE/ARGININE RICH SPLICING FACTOR"/>
    <property type="match status" value="1"/>
</dbReference>
<dbReference type="EMBL" id="JASCZI010151183">
    <property type="protein sequence ID" value="MED6170649.1"/>
    <property type="molecule type" value="Genomic_DNA"/>
</dbReference>
<keyword evidence="1" id="KW-0507">mRNA processing</keyword>
<evidence type="ECO:0000256" key="4">
    <source>
        <dbReference type="PROSITE-ProRule" id="PRU00176"/>
    </source>
</evidence>
<proteinExistence type="predicted"/>